<dbReference type="HAMAP" id="MF_01336">
    <property type="entry name" value="Ribosomal_bL25"/>
    <property type="match status" value="1"/>
</dbReference>
<comment type="subunit">
    <text evidence="5">Part of the 50S ribosomal subunit; part of the 5S rRNA/L5/L18/L25 subcomplex. Contacts the 5S rRNA. Binds to the 5S rRNA independently of L5 and L18.</text>
</comment>
<dbReference type="RefSeq" id="WP_256765234.1">
    <property type="nucleotide sequence ID" value="NZ_JANIGO010000005.1"/>
</dbReference>
<evidence type="ECO:0000256" key="4">
    <source>
        <dbReference type="ARBA" id="ARBA00023274"/>
    </source>
</evidence>
<dbReference type="HAMAP" id="MF_01334">
    <property type="entry name" value="Ribosomal_bL25_CTC"/>
    <property type="match status" value="1"/>
</dbReference>
<dbReference type="InterPro" id="IPR001021">
    <property type="entry name" value="Ribosomal_bL25_long"/>
</dbReference>
<organism evidence="8 9">
    <name type="scientific">Limnobacter humi</name>
    <dbReference type="NCBI Taxonomy" id="1778671"/>
    <lineage>
        <taxon>Bacteria</taxon>
        <taxon>Pseudomonadati</taxon>
        <taxon>Pseudomonadota</taxon>
        <taxon>Betaproteobacteria</taxon>
        <taxon>Burkholderiales</taxon>
        <taxon>Burkholderiaceae</taxon>
        <taxon>Limnobacter</taxon>
    </lineage>
</organism>
<comment type="similarity">
    <text evidence="5">Belongs to the bacterial ribosomal protein bL25 family. CTC subfamily.</text>
</comment>
<dbReference type="SUPFAM" id="SSF50715">
    <property type="entry name" value="Ribosomal protein L25-like"/>
    <property type="match status" value="1"/>
</dbReference>
<dbReference type="NCBIfam" id="NF004612">
    <property type="entry name" value="PRK05943.1"/>
    <property type="match status" value="1"/>
</dbReference>
<keyword evidence="9" id="KW-1185">Reference proteome</keyword>
<dbReference type="Proteomes" id="UP001204142">
    <property type="component" value="Unassembled WGS sequence"/>
</dbReference>
<gene>
    <name evidence="5" type="primary">rplY</name>
    <name evidence="5" type="synonym">ctc</name>
    <name evidence="8" type="ORF">NQT62_13375</name>
</gene>
<dbReference type="InterPro" id="IPR020056">
    <property type="entry name" value="Rbsml_bL25/Gln-tRNA_synth_N"/>
</dbReference>
<comment type="caution">
    <text evidence="8">The sequence shown here is derived from an EMBL/GenBank/DDBJ whole genome shotgun (WGS) entry which is preliminary data.</text>
</comment>
<evidence type="ECO:0000256" key="2">
    <source>
        <dbReference type="ARBA" id="ARBA00022884"/>
    </source>
</evidence>
<dbReference type="InterPro" id="IPR020930">
    <property type="entry name" value="Ribosomal_uL5_bac-type"/>
</dbReference>
<dbReference type="CDD" id="cd00495">
    <property type="entry name" value="Ribosomal_L25_TL5_CTC"/>
    <property type="match status" value="1"/>
</dbReference>
<protein>
    <recommendedName>
        <fullName evidence="5">Large ribosomal subunit protein bL25</fullName>
    </recommendedName>
    <alternativeName>
        <fullName evidence="5">General stress protein CTC</fullName>
    </alternativeName>
</protein>
<dbReference type="Gene3D" id="2.40.240.10">
    <property type="entry name" value="Ribosomal Protein L25, Chain P"/>
    <property type="match status" value="1"/>
</dbReference>
<dbReference type="NCBIfam" id="NF004128">
    <property type="entry name" value="PRK05618.1-2"/>
    <property type="match status" value="1"/>
</dbReference>
<keyword evidence="2 5" id="KW-0694">RNA-binding</keyword>
<reference evidence="8 9" key="1">
    <citation type="submission" date="2022-07" db="EMBL/GenBank/DDBJ databases">
        <authorList>
            <person name="Xamxidin M."/>
            <person name="Wu M."/>
        </authorList>
    </citation>
    <scope>NUCLEOTIDE SEQUENCE [LARGE SCALE GENOMIC DNA]</scope>
    <source>
        <strain evidence="8 9">NBRC 111650</strain>
    </source>
</reference>
<evidence type="ECO:0000256" key="3">
    <source>
        <dbReference type="ARBA" id="ARBA00022980"/>
    </source>
</evidence>
<dbReference type="PANTHER" id="PTHR33284">
    <property type="entry name" value="RIBOSOMAL PROTEIN L25/GLN-TRNA SYNTHETASE, ANTI-CODON-BINDING DOMAIN-CONTAINING PROTEIN"/>
    <property type="match status" value="1"/>
</dbReference>
<evidence type="ECO:0000256" key="1">
    <source>
        <dbReference type="ARBA" id="ARBA00022730"/>
    </source>
</evidence>
<dbReference type="InterPro" id="IPR020055">
    <property type="entry name" value="Ribosomal_bL25_short"/>
</dbReference>
<comment type="function">
    <text evidence="5">This is one of the proteins that binds to the 5S RNA in the ribosome where it forms part of the central protuberance.</text>
</comment>
<dbReference type="InterPro" id="IPR011035">
    <property type="entry name" value="Ribosomal_bL25/Gln-tRNA_synth"/>
</dbReference>
<evidence type="ECO:0000256" key="5">
    <source>
        <dbReference type="HAMAP-Rule" id="MF_01334"/>
    </source>
</evidence>
<dbReference type="InterPro" id="IPR020057">
    <property type="entry name" value="Ribosomal_bL25_b-dom"/>
</dbReference>
<feature type="domain" description="Large ribosomal subunit protein bL25 L25" evidence="6">
    <location>
        <begin position="5"/>
        <end position="90"/>
    </location>
</feature>
<dbReference type="NCBIfam" id="TIGR00731">
    <property type="entry name" value="bL25_bact_ctc"/>
    <property type="match status" value="1"/>
</dbReference>
<dbReference type="InterPro" id="IPR037121">
    <property type="entry name" value="Ribosomal_bL25_C"/>
</dbReference>
<name>A0ABT1WKI8_9BURK</name>
<dbReference type="NCBIfam" id="NF004130">
    <property type="entry name" value="PRK05618.1-5"/>
    <property type="match status" value="1"/>
</dbReference>
<dbReference type="Gene3D" id="2.170.120.20">
    <property type="entry name" value="Ribosomal protein L25, beta domain"/>
    <property type="match status" value="1"/>
</dbReference>
<dbReference type="PANTHER" id="PTHR33284:SF1">
    <property type="entry name" value="RIBOSOMAL PROTEIN L25_GLN-TRNA SYNTHETASE, ANTI-CODON-BINDING DOMAIN-CONTAINING PROTEIN"/>
    <property type="match status" value="1"/>
</dbReference>
<keyword evidence="1 5" id="KW-0699">rRNA-binding</keyword>
<keyword evidence="4 5" id="KW-0687">Ribonucleoprotein</keyword>
<dbReference type="Pfam" id="PF14693">
    <property type="entry name" value="Ribosomal_TL5_C"/>
    <property type="match status" value="1"/>
</dbReference>
<evidence type="ECO:0000259" key="6">
    <source>
        <dbReference type="Pfam" id="PF01386"/>
    </source>
</evidence>
<keyword evidence="3 5" id="KW-0689">Ribosomal protein</keyword>
<proteinExistence type="inferred from homology"/>
<dbReference type="Pfam" id="PF01386">
    <property type="entry name" value="Ribosomal_L25p"/>
    <property type="match status" value="1"/>
</dbReference>
<accession>A0ABT1WKI8</accession>
<evidence type="ECO:0000313" key="9">
    <source>
        <dbReference type="Proteomes" id="UP001204142"/>
    </source>
</evidence>
<evidence type="ECO:0000313" key="8">
    <source>
        <dbReference type="EMBL" id="MCQ8897427.1"/>
    </source>
</evidence>
<dbReference type="GO" id="GO:0005840">
    <property type="term" value="C:ribosome"/>
    <property type="evidence" value="ECO:0007669"/>
    <property type="project" value="UniProtKB-KW"/>
</dbReference>
<feature type="domain" description="Large ribosomal subunit protein bL25 beta" evidence="7">
    <location>
        <begin position="98"/>
        <end position="184"/>
    </location>
</feature>
<dbReference type="EMBL" id="JANIGO010000005">
    <property type="protein sequence ID" value="MCQ8897427.1"/>
    <property type="molecule type" value="Genomic_DNA"/>
</dbReference>
<sequence length="196" mass="21458">MKVVATSRTEQGSGASRRLRRAGQVPGIVYGGNSQAAAIAIEHNPLWHALQKEKFHSSILDLEIDGKAEKAVLRDYQMHPYKQQILHMDFQRVDPNQKVHMPVPLHYSGHLESPAVKLYAGQVTFVANQVEVECLPADLPEFIAVDCSTLDITKRSIHVTDLQLPAGVSIPNHGQDDLSLVTVKIKNAAAKAGGDE</sequence>
<evidence type="ECO:0000259" key="7">
    <source>
        <dbReference type="Pfam" id="PF14693"/>
    </source>
</evidence>
<dbReference type="InterPro" id="IPR029751">
    <property type="entry name" value="Ribosomal_L25_dom"/>
</dbReference>